<feature type="region of interest" description="Disordered" evidence="1">
    <location>
        <begin position="1"/>
        <end position="31"/>
    </location>
</feature>
<dbReference type="Proteomes" id="UP000203826">
    <property type="component" value="Segment"/>
</dbReference>
<evidence type="ECO:0000313" key="3">
    <source>
        <dbReference type="EMBL" id="ALH23231.1"/>
    </source>
</evidence>
<gene>
    <name evidence="3" type="ORF">ceV_325</name>
</gene>
<keyword evidence="2" id="KW-0812">Transmembrane</keyword>
<sequence length="183" mass="21422">MSAAPVNYEENNNNNQKKSVEIKNQTYKNKNSEKKIDKNMLQELYKSDNTDSDLDNMGDFIPVQKPIHNINVQQTNTHTPPIQYNDDPIDEKTYNTLQDTQSNTMYQQYIDNFNQSSQPVSTRTNLDSNSELLKKLDNILYLLEEQKEEQNHLITEELILYVFLGVFIIYVLDSFVRAGKYVR</sequence>
<evidence type="ECO:0000256" key="2">
    <source>
        <dbReference type="SAM" id="Phobius"/>
    </source>
</evidence>
<dbReference type="KEGG" id="vg:26049192"/>
<keyword evidence="2" id="KW-0472">Membrane</keyword>
<name>A0A0N9QQW5_9VIRU</name>
<keyword evidence="2" id="KW-1133">Transmembrane helix</keyword>
<protein>
    <submittedName>
        <fullName evidence="3">Uncharacterized protein</fullName>
    </submittedName>
</protein>
<evidence type="ECO:0000313" key="4">
    <source>
        <dbReference type="Proteomes" id="UP000203826"/>
    </source>
</evidence>
<accession>A0A0N9QQW5</accession>
<reference evidence="3 4" key="1">
    <citation type="journal article" date="2015" name="Genome Announc.">
        <title>The 474-Kilobase-Pair Complete Genome Sequence of CeV-01B, a Virus Infecting Haptolina (Chrysochromulina) ericina (Prymnesiophyceae).</title>
        <authorList>
            <person name="Gallot-Lavallee L."/>
            <person name="Pagarete A."/>
            <person name="Legendre M."/>
            <person name="Santini S."/>
            <person name="Sandaa R.A."/>
            <person name="Himmelbauer H."/>
            <person name="Ogata H."/>
            <person name="Bratbak G."/>
            <person name="Claverie J.M."/>
        </authorList>
    </citation>
    <scope>NUCLEOTIDE SEQUENCE [LARGE SCALE GENOMIC DNA]</scope>
    <source>
        <strain evidence="3">CeV-01B</strain>
    </source>
</reference>
<keyword evidence="4" id="KW-1185">Reference proteome</keyword>
<feature type="transmembrane region" description="Helical" evidence="2">
    <location>
        <begin position="158"/>
        <end position="176"/>
    </location>
</feature>
<evidence type="ECO:0000256" key="1">
    <source>
        <dbReference type="SAM" id="MobiDB-lite"/>
    </source>
</evidence>
<organism evidence="3 4">
    <name type="scientific">Chrysochromulina ericina virus CeV-01B</name>
    <dbReference type="NCBI Taxonomy" id="3070830"/>
    <lineage>
        <taxon>Viruses</taxon>
        <taxon>Varidnaviria</taxon>
        <taxon>Bamfordvirae</taxon>
        <taxon>Nucleocytoviricota</taxon>
        <taxon>Megaviricetes</taxon>
        <taxon>Imitervirales</taxon>
        <taxon>Mesomimiviridae</taxon>
        <taxon>Tethysvirus</taxon>
        <taxon>Tethysvirus raunefjordenense</taxon>
    </lineage>
</organism>
<dbReference type="EMBL" id="KT820662">
    <property type="protein sequence ID" value="ALH23231.1"/>
    <property type="molecule type" value="Genomic_DNA"/>
</dbReference>
<proteinExistence type="predicted"/>